<organism evidence="2 3">
    <name type="scientific">Bacillus timonensis</name>
    <dbReference type="NCBI Taxonomy" id="1033734"/>
    <lineage>
        <taxon>Bacteria</taxon>
        <taxon>Bacillati</taxon>
        <taxon>Bacillota</taxon>
        <taxon>Bacilli</taxon>
        <taxon>Bacillales</taxon>
        <taxon>Bacillaceae</taxon>
        <taxon>Bacillus</taxon>
    </lineage>
</organism>
<proteinExistence type="predicted"/>
<feature type="coiled-coil region" evidence="1">
    <location>
        <begin position="13"/>
        <end position="47"/>
    </location>
</feature>
<sequence length="209" mass="24188">MYPYYHCVSSSYIQNLYQYIQQQNVRINQLEQSLQQLQTEIGEIKKQPSTHIEKVEYKFDQLKVETLEGTLNIGLNPLNGEPVEDFSVAQGKMNIPDIRHVHKEILGEIQDNIDEYLSNEGPVLIEGIANQERTVLEEGHSGFIIEDIQKQIPDRIVHYLGQYHGELQNPSREAEVYQNIISHIKNDIKNSVTGYIQNLPKNTKRENET</sequence>
<keyword evidence="1" id="KW-0175">Coiled coil</keyword>
<protein>
    <submittedName>
        <fullName evidence="2">Spore gernimation protein GerPC</fullName>
    </submittedName>
</protein>
<evidence type="ECO:0000313" key="2">
    <source>
        <dbReference type="EMBL" id="THE12598.1"/>
    </source>
</evidence>
<dbReference type="AlphaFoldDB" id="A0A4S3PSP3"/>
<dbReference type="STRING" id="1033734.GCA_000285535_01322"/>
<evidence type="ECO:0000313" key="3">
    <source>
        <dbReference type="Proteomes" id="UP000306477"/>
    </source>
</evidence>
<name>A0A4S3PSP3_9BACI</name>
<evidence type="ECO:0000256" key="1">
    <source>
        <dbReference type="SAM" id="Coils"/>
    </source>
</evidence>
<keyword evidence="3" id="KW-1185">Reference proteome</keyword>
<dbReference type="Proteomes" id="UP000306477">
    <property type="component" value="Unassembled WGS sequence"/>
</dbReference>
<reference evidence="2 3" key="1">
    <citation type="journal article" date="2019" name="Indoor Air">
        <title>Impacts of indoor surface finishes on bacterial viability.</title>
        <authorList>
            <person name="Hu J."/>
            <person name="Maamar S.B."/>
            <person name="Glawe A.J."/>
            <person name="Gottel N."/>
            <person name="Gilbert J.A."/>
            <person name="Hartmann E.M."/>
        </authorList>
    </citation>
    <scope>NUCLEOTIDE SEQUENCE [LARGE SCALE GENOMIC DNA]</scope>
    <source>
        <strain evidence="2 3">AF060A6</strain>
    </source>
</reference>
<dbReference type="RefSeq" id="WP_136379547.1">
    <property type="nucleotide sequence ID" value="NZ_SLUB01000015.1"/>
</dbReference>
<accession>A0A4S3PSP3</accession>
<gene>
    <name evidence="2" type="ORF">E1I69_10395</name>
</gene>
<dbReference type="EMBL" id="SLUB01000015">
    <property type="protein sequence ID" value="THE12598.1"/>
    <property type="molecule type" value="Genomic_DNA"/>
</dbReference>
<comment type="caution">
    <text evidence="2">The sequence shown here is derived from an EMBL/GenBank/DDBJ whole genome shotgun (WGS) entry which is preliminary data.</text>
</comment>
<dbReference type="OrthoDB" id="2991331at2"/>
<dbReference type="Pfam" id="PF10737">
    <property type="entry name" value="GerPC"/>
    <property type="match status" value="1"/>
</dbReference>
<dbReference type="InterPro" id="IPR019673">
    <property type="entry name" value="Spore_germination_GerPC"/>
</dbReference>